<protein>
    <submittedName>
        <fullName evidence="2">Uncharacterized protein</fullName>
    </submittedName>
</protein>
<accession>A0A8J9SHL4</accession>
<feature type="region of interest" description="Disordered" evidence="1">
    <location>
        <begin position="18"/>
        <end position="88"/>
    </location>
</feature>
<gene>
    <name evidence="2" type="ORF">PTTT1_LOCUS49991</name>
</gene>
<dbReference type="Proteomes" id="UP000836788">
    <property type="component" value="Chromosome 7"/>
</dbReference>
<dbReference type="EMBL" id="OU594948">
    <property type="protein sequence ID" value="CAG9292949.1"/>
    <property type="molecule type" value="Genomic_DNA"/>
</dbReference>
<evidence type="ECO:0000256" key="1">
    <source>
        <dbReference type="SAM" id="MobiDB-lite"/>
    </source>
</evidence>
<name>A0A8J9SHL4_PHATR</name>
<organism evidence="2">
    <name type="scientific">Phaeodactylum tricornutum</name>
    <name type="common">Diatom</name>
    <dbReference type="NCBI Taxonomy" id="2850"/>
    <lineage>
        <taxon>Eukaryota</taxon>
        <taxon>Sar</taxon>
        <taxon>Stramenopiles</taxon>
        <taxon>Ochrophyta</taxon>
        <taxon>Bacillariophyta</taxon>
        <taxon>Bacillariophyceae</taxon>
        <taxon>Bacillariophycidae</taxon>
        <taxon>Naviculales</taxon>
        <taxon>Phaeodactylaceae</taxon>
        <taxon>Phaeodactylum</taxon>
    </lineage>
</organism>
<sequence>MPSGVAAITIDLERIVQQQKSEQSKRDYQAKNATPPQPEETTPEGFATSTGWRRNKKEIERTVDNPEEETVGTYKKQSMKPPQPSPNMLNKEMAEAAAVRYRKNEKNIQKACKKIDDPGAKGGCACAIL</sequence>
<proteinExistence type="predicted"/>
<evidence type="ECO:0000313" key="2">
    <source>
        <dbReference type="EMBL" id="CAG9292949.1"/>
    </source>
</evidence>
<dbReference type="AlphaFoldDB" id="A0A8J9SHL4"/>
<reference evidence="2" key="1">
    <citation type="submission" date="2022-02" db="EMBL/GenBank/DDBJ databases">
        <authorList>
            <person name="Giguere J D."/>
        </authorList>
    </citation>
    <scope>NUCLEOTIDE SEQUENCE</scope>
    <source>
        <strain evidence="2">CCAP 1055/1</strain>
    </source>
</reference>